<evidence type="ECO:0000259" key="4">
    <source>
        <dbReference type="SMART" id="SM01372"/>
    </source>
</evidence>
<dbReference type="PANTHER" id="PTHR12548">
    <property type="entry name" value="TRANSCRIPTION FACTOR DP"/>
    <property type="match status" value="1"/>
</dbReference>
<dbReference type="Gene3D" id="1.10.10.10">
    <property type="entry name" value="Winged helix-like DNA-binding domain superfamily/Winged helix DNA-binding domain"/>
    <property type="match status" value="1"/>
</dbReference>
<dbReference type="EMBL" id="CAMPGE010028283">
    <property type="protein sequence ID" value="CAI2385821.1"/>
    <property type="molecule type" value="Genomic_DNA"/>
</dbReference>
<evidence type="ECO:0000256" key="3">
    <source>
        <dbReference type="SAM" id="MobiDB-lite"/>
    </source>
</evidence>
<sequence length="799" mass="92117">MNYSSENKSLWNSIKSTKKLEPSLVENIQSILIDSACQEGTNTTQKRKRKSKRVQRNVSTNLITLYRKTSKYRNIINPVYEQLGYDRKQKRFEKCRILLKDFLENLNNEIAKDNKSPGKFLKIKQENFQKSTPRKSARNIEKSKNRAKAVKEEIAQHDKTEVKAEAHYNQDTEGEKEAKVETFQVKEETKEVLEPLARNLQKLSPKITNLKTEIKNEDKGEMEVDSDSGEIDMTCKEELIATDKDVPPSPIRNRRSAFKDVSHIYTAEKPLKGNPLTGMNDGNNISMSCQRTRDLTNHCMDYPLNDKRIHLAKRSRDISSLKRNLADVFENISASGDQPKKDTIDEVSEFTDNIQIMKTPIKEEAKQSLLECISPRKHEGFSLNNSAFNSVMNTPMKPNYEDYKHLIPSFSDTKLAGPKKASIPQFMQIISNPKDSNFRGFPETFDSHQICEDICGKKRRSPSLFIMPPRGIYPDPRLRNSLIYSPCPDRYEEGYSQGSSHETPHLKEDSEVEKATELIKRQKDVIMIHNEDQEESESNNAVSEINPGTKNSRSERGLKRLSVKVRDLVFRLKETSYKDVANRLIEELVRDSEYDDSGRKLDQRSSSEKKTKDEKNVRRRVYDALNVLIASGVLRKNSNKNVMFEEHPQNRIKGLKLTVKKKHETKKKDIIKAINLRKIAINNKYIIKQEVEAKLNALNNLISRNQNKEEKERKNSRFIGQELTDKIHEDKRCSSSAKVYTEVVDKLKFPFLIVGTKNTKDNLVKVCMTPNNRGCAITVKEKFSLMGDMDVILKLRFDK</sequence>
<dbReference type="InterPro" id="IPR015648">
    <property type="entry name" value="Transcrpt_fac_DP"/>
</dbReference>
<keyword evidence="1" id="KW-0805">Transcription regulation</keyword>
<protein>
    <recommendedName>
        <fullName evidence="4">E2F/DP family winged-helix DNA-binding domain-containing protein</fullName>
    </recommendedName>
</protein>
<reference evidence="5" key="1">
    <citation type="submission" date="2023-07" db="EMBL/GenBank/DDBJ databases">
        <authorList>
            <consortium name="AG Swart"/>
            <person name="Singh M."/>
            <person name="Singh A."/>
            <person name="Seah K."/>
            <person name="Emmerich C."/>
        </authorList>
    </citation>
    <scope>NUCLEOTIDE SEQUENCE</scope>
    <source>
        <strain evidence="5">DP1</strain>
    </source>
</reference>
<evidence type="ECO:0000256" key="1">
    <source>
        <dbReference type="RuleBase" id="RU003796"/>
    </source>
</evidence>
<comment type="subcellular location">
    <subcellularLocation>
        <location evidence="1">Nucleus</location>
    </subcellularLocation>
</comment>
<dbReference type="Pfam" id="PF02319">
    <property type="entry name" value="WHD_E2F_TDP"/>
    <property type="match status" value="1"/>
</dbReference>
<name>A0AAD2DAY0_EUPCR</name>
<dbReference type="GO" id="GO:0000977">
    <property type="term" value="F:RNA polymerase II transcription regulatory region sequence-specific DNA binding"/>
    <property type="evidence" value="ECO:0007669"/>
    <property type="project" value="TreeGrafter"/>
</dbReference>
<dbReference type="GO" id="GO:0005634">
    <property type="term" value="C:nucleus"/>
    <property type="evidence" value="ECO:0007669"/>
    <property type="project" value="UniProtKB-SubCell"/>
</dbReference>
<keyword evidence="1" id="KW-0804">Transcription</keyword>
<dbReference type="AlphaFoldDB" id="A0AAD2DAY0"/>
<dbReference type="PANTHER" id="PTHR12548:SF9">
    <property type="entry name" value="TRANSCRIPTION FACTOR DP"/>
    <property type="match status" value="1"/>
</dbReference>
<feature type="region of interest" description="Disordered" evidence="3">
    <location>
        <begin position="493"/>
        <end position="512"/>
    </location>
</feature>
<feature type="compositionally biased region" description="Polar residues" evidence="3">
    <location>
        <begin position="538"/>
        <end position="551"/>
    </location>
</feature>
<feature type="compositionally biased region" description="Basic and acidic residues" evidence="3">
    <location>
        <begin position="502"/>
        <end position="512"/>
    </location>
</feature>
<keyword evidence="1" id="KW-0539">Nucleus</keyword>
<proteinExistence type="inferred from homology"/>
<dbReference type="InterPro" id="IPR036388">
    <property type="entry name" value="WH-like_DNA-bd_sf"/>
</dbReference>
<evidence type="ECO:0000313" key="6">
    <source>
        <dbReference type="Proteomes" id="UP001295684"/>
    </source>
</evidence>
<dbReference type="InterPro" id="IPR003316">
    <property type="entry name" value="E2F_WHTH_DNA-bd_dom"/>
</dbReference>
<feature type="region of interest" description="Disordered" evidence="3">
    <location>
        <begin position="532"/>
        <end position="556"/>
    </location>
</feature>
<keyword evidence="2" id="KW-0175">Coiled coil</keyword>
<dbReference type="GO" id="GO:0000981">
    <property type="term" value="F:DNA-binding transcription factor activity, RNA polymerase II-specific"/>
    <property type="evidence" value="ECO:0007669"/>
    <property type="project" value="TreeGrafter"/>
</dbReference>
<feature type="domain" description="E2F/DP family winged-helix DNA-binding" evidence="4">
    <location>
        <begin position="553"/>
        <end position="646"/>
    </location>
</feature>
<comment type="caution">
    <text evidence="5">The sequence shown here is derived from an EMBL/GenBank/DDBJ whole genome shotgun (WGS) entry which is preliminary data.</text>
</comment>
<gene>
    <name evidence="5" type="ORF">ECRASSUSDP1_LOCUS27408</name>
</gene>
<dbReference type="InterPro" id="IPR036390">
    <property type="entry name" value="WH_DNA-bd_sf"/>
</dbReference>
<organism evidence="5 6">
    <name type="scientific">Euplotes crassus</name>
    <dbReference type="NCBI Taxonomy" id="5936"/>
    <lineage>
        <taxon>Eukaryota</taxon>
        <taxon>Sar</taxon>
        <taxon>Alveolata</taxon>
        <taxon>Ciliophora</taxon>
        <taxon>Intramacronucleata</taxon>
        <taxon>Spirotrichea</taxon>
        <taxon>Hypotrichia</taxon>
        <taxon>Euplotida</taxon>
        <taxon>Euplotidae</taxon>
        <taxon>Moneuplotes</taxon>
    </lineage>
</organism>
<keyword evidence="1" id="KW-0238">DNA-binding</keyword>
<evidence type="ECO:0000256" key="2">
    <source>
        <dbReference type="SAM" id="Coils"/>
    </source>
</evidence>
<feature type="region of interest" description="Disordered" evidence="3">
    <location>
        <begin position="595"/>
        <end position="616"/>
    </location>
</feature>
<accession>A0AAD2DAY0</accession>
<dbReference type="Proteomes" id="UP001295684">
    <property type="component" value="Unassembled WGS sequence"/>
</dbReference>
<dbReference type="GO" id="GO:0051726">
    <property type="term" value="P:regulation of cell cycle"/>
    <property type="evidence" value="ECO:0007669"/>
    <property type="project" value="InterPro"/>
</dbReference>
<dbReference type="GO" id="GO:0005667">
    <property type="term" value="C:transcription regulator complex"/>
    <property type="evidence" value="ECO:0007669"/>
    <property type="project" value="InterPro"/>
</dbReference>
<feature type="coiled-coil region" evidence="2">
    <location>
        <begin position="688"/>
        <end position="715"/>
    </location>
</feature>
<dbReference type="SMART" id="SM01372">
    <property type="entry name" value="E2F_TDP"/>
    <property type="match status" value="1"/>
</dbReference>
<comment type="similarity">
    <text evidence="1">Belongs to the E2F/DP family.</text>
</comment>
<dbReference type="SUPFAM" id="SSF46785">
    <property type="entry name" value="Winged helix' DNA-binding domain"/>
    <property type="match status" value="1"/>
</dbReference>
<evidence type="ECO:0000313" key="5">
    <source>
        <dbReference type="EMBL" id="CAI2385821.1"/>
    </source>
</evidence>
<keyword evidence="6" id="KW-1185">Reference proteome</keyword>